<feature type="binding site" evidence="12">
    <location>
        <position position="172"/>
    </location>
    <ligand>
        <name>pyridoxal 5'-phosphate</name>
        <dbReference type="ChEBI" id="CHEBI:597326"/>
    </ligand>
</feature>
<feature type="binding site" evidence="12">
    <location>
        <position position="152"/>
    </location>
    <ligand>
        <name>pyridoxal 5'-phosphate</name>
        <dbReference type="ChEBI" id="CHEBI:597326"/>
    </ligand>
</feature>
<feature type="binding site" evidence="12">
    <location>
        <position position="42"/>
    </location>
    <ligand>
        <name>L-glutamate</name>
        <dbReference type="ChEBI" id="CHEBI:29985"/>
    </ligand>
</feature>
<dbReference type="PANTHER" id="PTHR43247:SF1">
    <property type="entry name" value="PHOSPHOSERINE AMINOTRANSFERASE"/>
    <property type="match status" value="1"/>
</dbReference>
<dbReference type="GO" id="GO:0005737">
    <property type="term" value="C:cytoplasm"/>
    <property type="evidence" value="ECO:0007669"/>
    <property type="project" value="UniProtKB-SubCell"/>
</dbReference>
<dbReference type="GO" id="GO:0006564">
    <property type="term" value="P:L-serine biosynthetic process"/>
    <property type="evidence" value="ECO:0007669"/>
    <property type="project" value="UniProtKB-UniRule"/>
</dbReference>
<dbReference type="PATRIC" id="fig|29422.6.peg.2783"/>
<keyword evidence="16" id="KW-1185">Reference proteome</keyword>
<dbReference type="InterPro" id="IPR020578">
    <property type="entry name" value="Aminotrans_V_PyrdxlP_BS"/>
</dbReference>
<dbReference type="NCBIfam" id="NF003764">
    <property type="entry name" value="PRK05355.1"/>
    <property type="match status" value="1"/>
</dbReference>
<dbReference type="AlphaFoldDB" id="A0A0W0S4G7"/>
<dbReference type="NCBIfam" id="TIGR01364">
    <property type="entry name" value="serC_1"/>
    <property type="match status" value="1"/>
</dbReference>
<dbReference type="OrthoDB" id="9809412at2"/>
<feature type="domain" description="Aminotransferase class V" evidence="14">
    <location>
        <begin position="5"/>
        <end position="349"/>
    </location>
</feature>
<dbReference type="PANTHER" id="PTHR43247">
    <property type="entry name" value="PHOSPHOSERINE AMINOTRANSFERASE"/>
    <property type="match status" value="1"/>
</dbReference>
<dbReference type="GO" id="GO:0008615">
    <property type="term" value="P:pyridoxine biosynthetic process"/>
    <property type="evidence" value="ECO:0007669"/>
    <property type="project" value="UniProtKB-UniRule"/>
</dbReference>
<evidence type="ECO:0000256" key="5">
    <source>
        <dbReference type="ARBA" id="ARBA00022605"/>
    </source>
</evidence>
<dbReference type="Gene3D" id="3.40.640.10">
    <property type="entry name" value="Type I PLP-dependent aspartate aminotransferase-like (Major domain)"/>
    <property type="match status" value="1"/>
</dbReference>
<accession>A0A0W0S4G7</accession>
<keyword evidence="5 12" id="KW-0028">Amino-acid biosynthesis</keyword>
<keyword evidence="8 12" id="KW-0664">Pyridoxine biosynthesis</keyword>
<keyword evidence="7 12" id="KW-0663">Pyridoxal phosphate</keyword>
<evidence type="ECO:0000256" key="9">
    <source>
        <dbReference type="ARBA" id="ARBA00023299"/>
    </source>
</evidence>
<comment type="caution">
    <text evidence="15">The sequence shown here is derived from an EMBL/GenBank/DDBJ whole genome shotgun (WGS) entry which is preliminary data.</text>
</comment>
<dbReference type="STRING" id="29422.Lbru_2620"/>
<evidence type="ECO:0000256" key="1">
    <source>
        <dbReference type="ARBA" id="ARBA00004915"/>
    </source>
</evidence>
<dbReference type="InterPro" id="IPR022278">
    <property type="entry name" value="Pser_aminoTfrase"/>
</dbReference>
<comment type="pathway">
    <text evidence="2 12 13">Amino-acid biosynthesis; L-serine biosynthesis; L-serine from 3-phospho-D-glycerate: step 2/3.</text>
</comment>
<evidence type="ECO:0000256" key="11">
    <source>
        <dbReference type="ARBA" id="ARBA00049007"/>
    </source>
</evidence>
<keyword evidence="4 12" id="KW-0032">Aminotransferase</keyword>
<reference evidence="15 16" key="1">
    <citation type="submission" date="2015-11" db="EMBL/GenBank/DDBJ databases">
        <title>Genomic analysis of 38 Legionella species identifies large and diverse effector repertoires.</title>
        <authorList>
            <person name="Burstein D."/>
            <person name="Amaro F."/>
            <person name="Zusman T."/>
            <person name="Lifshitz Z."/>
            <person name="Cohen O."/>
            <person name="Gilbert J.A."/>
            <person name="Pupko T."/>
            <person name="Shuman H.A."/>
            <person name="Segal G."/>
        </authorList>
    </citation>
    <scope>NUCLEOTIDE SEQUENCE [LARGE SCALE GENOMIC DNA]</scope>
    <source>
        <strain evidence="15 16">ATCC 43878</strain>
    </source>
</reference>
<keyword evidence="12" id="KW-0963">Cytoplasm</keyword>
<feature type="binding site" evidence="12">
    <location>
        <position position="195"/>
    </location>
    <ligand>
        <name>pyridoxal 5'-phosphate</name>
        <dbReference type="ChEBI" id="CHEBI:597326"/>
    </ligand>
</feature>
<dbReference type="PIRSF" id="PIRSF000525">
    <property type="entry name" value="SerC"/>
    <property type="match status" value="1"/>
</dbReference>
<evidence type="ECO:0000256" key="8">
    <source>
        <dbReference type="ARBA" id="ARBA00023096"/>
    </source>
</evidence>
<evidence type="ECO:0000256" key="7">
    <source>
        <dbReference type="ARBA" id="ARBA00022898"/>
    </source>
</evidence>
<keyword evidence="6 12" id="KW-0808">Transferase</keyword>
<keyword evidence="9 12" id="KW-0718">Serine biosynthesis</keyword>
<dbReference type="RefSeq" id="WP_058442588.1">
    <property type="nucleotide sequence ID" value="NZ_CAAAHU010000004.1"/>
</dbReference>
<comment type="cofactor">
    <cofactor evidence="12">
        <name>pyridoxal 5'-phosphate</name>
        <dbReference type="ChEBI" id="CHEBI:597326"/>
    </cofactor>
    <text evidence="12">Binds 1 pyridoxal phosphate per subunit.</text>
</comment>
<evidence type="ECO:0000256" key="6">
    <source>
        <dbReference type="ARBA" id="ARBA00022679"/>
    </source>
</evidence>
<dbReference type="FunFam" id="3.90.1150.10:FF:000006">
    <property type="entry name" value="Phosphoserine aminotransferase"/>
    <property type="match status" value="1"/>
</dbReference>
<comment type="catalytic activity">
    <reaction evidence="11 12 13">
        <text>O-phospho-L-serine + 2-oxoglutarate = 3-phosphooxypyruvate + L-glutamate</text>
        <dbReference type="Rhea" id="RHEA:14329"/>
        <dbReference type="ChEBI" id="CHEBI:16810"/>
        <dbReference type="ChEBI" id="CHEBI:18110"/>
        <dbReference type="ChEBI" id="CHEBI:29985"/>
        <dbReference type="ChEBI" id="CHEBI:57524"/>
        <dbReference type="EC" id="2.6.1.52"/>
    </reaction>
</comment>
<feature type="modified residue" description="N6-(pyridoxal phosphate)lysine" evidence="12">
    <location>
        <position position="196"/>
    </location>
</feature>
<protein>
    <recommendedName>
        <fullName evidence="12">Phosphoserine aminotransferase</fullName>
        <ecNumber evidence="12">2.6.1.52</ecNumber>
    </recommendedName>
    <alternativeName>
        <fullName evidence="12">Phosphohydroxythreonine aminotransferase</fullName>
        <shortName evidence="12">PSAT</shortName>
    </alternativeName>
</protein>
<gene>
    <name evidence="12" type="primary">serC</name>
    <name evidence="15" type="ORF">Lbru_2620</name>
</gene>
<name>A0A0W0S4G7_9GAMM</name>
<dbReference type="HAMAP" id="MF_00160">
    <property type="entry name" value="SerC_aminotrans_5"/>
    <property type="match status" value="1"/>
</dbReference>
<dbReference type="EMBL" id="LNXV01000033">
    <property type="protein sequence ID" value="KTC78328.1"/>
    <property type="molecule type" value="Genomic_DNA"/>
</dbReference>
<dbReference type="InterPro" id="IPR000192">
    <property type="entry name" value="Aminotrans_V_dom"/>
</dbReference>
<comment type="function">
    <text evidence="12">Catalyzes the reversible conversion of 3-phosphohydroxypyruvate to phosphoserine and of 3-hydroxy-2-oxo-4-phosphonooxybutanoate to phosphohydroxythreonine.</text>
</comment>
<dbReference type="FunFam" id="3.40.640.10:FF:000010">
    <property type="entry name" value="Phosphoserine aminotransferase"/>
    <property type="match status" value="1"/>
</dbReference>
<dbReference type="Proteomes" id="UP000054742">
    <property type="component" value="Unassembled WGS sequence"/>
</dbReference>
<evidence type="ECO:0000256" key="3">
    <source>
        <dbReference type="ARBA" id="ARBA00006904"/>
    </source>
</evidence>
<comment type="similarity">
    <text evidence="3 12">Belongs to the class-V pyridoxal-phosphate-dependent aminotransferase family. SerC subfamily.</text>
</comment>
<dbReference type="PROSITE" id="PS00595">
    <property type="entry name" value="AA_TRANSFER_CLASS_5"/>
    <property type="match status" value="1"/>
</dbReference>
<dbReference type="InterPro" id="IPR015424">
    <property type="entry name" value="PyrdxlP-dep_Trfase"/>
</dbReference>
<feature type="binding site" evidence="12">
    <location>
        <begin position="76"/>
        <end position="77"/>
    </location>
    <ligand>
        <name>pyridoxal 5'-phosphate</name>
        <dbReference type="ChEBI" id="CHEBI:597326"/>
    </ligand>
</feature>
<dbReference type="Gene3D" id="3.90.1150.10">
    <property type="entry name" value="Aspartate Aminotransferase, domain 1"/>
    <property type="match status" value="1"/>
</dbReference>
<dbReference type="UniPathway" id="UPA00135">
    <property type="reaction ID" value="UER00197"/>
</dbReference>
<evidence type="ECO:0000313" key="15">
    <source>
        <dbReference type="EMBL" id="KTC78328.1"/>
    </source>
</evidence>
<comment type="pathway">
    <text evidence="1 12">Cofactor biosynthesis; pyridoxine 5'-phosphate biosynthesis; pyridoxine 5'-phosphate from D-erythrose 4-phosphate: step 3/5.</text>
</comment>
<comment type="caution">
    <text evidence="12">Lacks conserved residue(s) required for the propagation of feature annotation.</text>
</comment>
<dbReference type="InterPro" id="IPR015421">
    <property type="entry name" value="PyrdxlP-dep_Trfase_major"/>
</dbReference>
<evidence type="ECO:0000259" key="14">
    <source>
        <dbReference type="Pfam" id="PF00266"/>
    </source>
</evidence>
<comment type="catalytic activity">
    <reaction evidence="10 12">
        <text>4-(phosphooxy)-L-threonine + 2-oxoglutarate = (R)-3-hydroxy-2-oxo-4-phosphooxybutanoate + L-glutamate</text>
        <dbReference type="Rhea" id="RHEA:16573"/>
        <dbReference type="ChEBI" id="CHEBI:16810"/>
        <dbReference type="ChEBI" id="CHEBI:29985"/>
        <dbReference type="ChEBI" id="CHEBI:58452"/>
        <dbReference type="ChEBI" id="CHEBI:58538"/>
        <dbReference type="EC" id="2.6.1.52"/>
    </reaction>
</comment>
<dbReference type="Pfam" id="PF00266">
    <property type="entry name" value="Aminotran_5"/>
    <property type="match status" value="1"/>
</dbReference>
<evidence type="ECO:0000256" key="13">
    <source>
        <dbReference type="RuleBase" id="RU004505"/>
    </source>
</evidence>
<organism evidence="15 16">
    <name type="scientific">Legionella brunensis</name>
    <dbReference type="NCBI Taxonomy" id="29422"/>
    <lineage>
        <taxon>Bacteria</taxon>
        <taxon>Pseudomonadati</taxon>
        <taxon>Pseudomonadota</taxon>
        <taxon>Gammaproteobacteria</taxon>
        <taxon>Legionellales</taxon>
        <taxon>Legionellaceae</taxon>
        <taxon>Legionella</taxon>
    </lineage>
</organism>
<comment type="subunit">
    <text evidence="12">Homodimer.</text>
</comment>
<dbReference type="UniPathway" id="UPA00244">
    <property type="reaction ID" value="UER00311"/>
</dbReference>
<proteinExistence type="inferred from homology"/>
<evidence type="ECO:0000256" key="4">
    <source>
        <dbReference type="ARBA" id="ARBA00022576"/>
    </source>
</evidence>
<sequence>MNRGYNFGAGPAMLPEPILREVQSELLNWQNSGMSIMEIGHRTPEFVALMEQAKQDLRELLTIPLNYHILFLGGAARTQFGMIPLNFLDSGQHAGYFITGLWSSIAYQEACKLKKAYCIATSEESNFSNIPDITDWQIAEKTTYVYLTSNETINGVRFSQEPKISNIPLIADMTSSLLSEPVKVQKYDLIFAGAQKNIANAGLTVVIIKDEFLRTIDNKTIPTMLDYRVHVAENSIYATPPTFNCYLAAKMFQWIKNQGGVEALYAVNCKKAAKLYDYIDGSSFYHCKVVKESRSLMNVCFNLRKPELEELFIAQACERNLLALKGHRAVAGLRASLYNAMPLDGVNALIEFMCDFAKEYDQ</sequence>
<dbReference type="InterPro" id="IPR015422">
    <property type="entry name" value="PyrdxlP-dep_Trfase_small"/>
</dbReference>
<dbReference type="SUPFAM" id="SSF53383">
    <property type="entry name" value="PLP-dependent transferases"/>
    <property type="match status" value="1"/>
</dbReference>
<evidence type="ECO:0000256" key="2">
    <source>
        <dbReference type="ARBA" id="ARBA00005099"/>
    </source>
</evidence>
<evidence type="ECO:0000256" key="12">
    <source>
        <dbReference type="HAMAP-Rule" id="MF_00160"/>
    </source>
</evidence>
<dbReference type="GO" id="GO:0030170">
    <property type="term" value="F:pyridoxal phosphate binding"/>
    <property type="evidence" value="ECO:0007669"/>
    <property type="project" value="UniProtKB-UniRule"/>
</dbReference>
<dbReference type="EC" id="2.6.1.52" evidence="12"/>
<comment type="subcellular location">
    <subcellularLocation>
        <location evidence="12">Cytoplasm</location>
    </subcellularLocation>
</comment>
<evidence type="ECO:0000313" key="16">
    <source>
        <dbReference type="Proteomes" id="UP000054742"/>
    </source>
</evidence>
<feature type="binding site" evidence="12">
    <location>
        <position position="102"/>
    </location>
    <ligand>
        <name>pyridoxal 5'-phosphate</name>
        <dbReference type="ChEBI" id="CHEBI:597326"/>
    </ligand>
</feature>
<evidence type="ECO:0000256" key="10">
    <source>
        <dbReference type="ARBA" id="ARBA00047630"/>
    </source>
</evidence>
<dbReference type="GO" id="GO:0004648">
    <property type="term" value="F:O-phospho-L-serine:2-oxoglutarate aminotransferase activity"/>
    <property type="evidence" value="ECO:0007669"/>
    <property type="project" value="UniProtKB-UniRule"/>
</dbReference>